<dbReference type="Gene3D" id="3.30.1360.120">
    <property type="entry name" value="Probable tRNA modification gtpase trme, domain 1"/>
    <property type="match status" value="1"/>
</dbReference>
<feature type="domain" description="GCVT N-terminal" evidence="3">
    <location>
        <begin position="39"/>
        <end position="292"/>
    </location>
</feature>
<dbReference type="InterPro" id="IPR028896">
    <property type="entry name" value="GcvT/YgfZ/DmdA"/>
</dbReference>
<dbReference type="GO" id="GO:0008483">
    <property type="term" value="F:transaminase activity"/>
    <property type="evidence" value="ECO:0007669"/>
    <property type="project" value="UniProtKB-KW"/>
</dbReference>
<feature type="domain" description="Aminomethyltransferase C-terminal" evidence="4">
    <location>
        <begin position="324"/>
        <end position="395"/>
    </location>
</feature>
<protein>
    <submittedName>
        <fullName evidence="5">Aminomethyltransferase</fullName>
    </submittedName>
</protein>
<keyword evidence="5" id="KW-0489">Methyltransferase</keyword>
<dbReference type="Pfam" id="PF08669">
    <property type="entry name" value="GCV_T_C"/>
    <property type="match status" value="1"/>
</dbReference>
<dbReference type="InterPro" id="IPR027266">
    <property type="entry name" value="TrmE/GcvT-like"/>
</dbReference>
<dbReference type="EMBL" id="LICA01000068">
    <property type="protein sequence ID" value="KRO95944.1"/>
    <property type="molecule type" value="Genomic_DNA"/>
</dbReference>
<dbReference type="PIRSF" id="PIRSF006487">
    <property type="entry name" value="GcvT"/>
    <property type="match status" value="1"/>
</dbReference>
<dbReference type="GO" id="GO:0008168">
    <property type="term" value="F:methyltransferase activity"/>
    <property type="evidence" value="ECO:0007669"/>
    <property type="project" value="UniProtKB-KW"/>
</dbReference>
<reference evidence="5 6" key="1">
    <citation type="submission" date="2015-10" db="EMBL/GenBank/DDBJ databases">
        <title>Metagenome-Assembled Genomes uncover a global brackish microbiome.</title>
        <authorList>
            <person name="Hugerth L.W."/>
            <person name="Larsson J."/>
            <person name="Alneberg J."/>
            <person name="Lindh M.V."/>
            <person name="Legrand C."/>
            <person name="Pinhassi J."/>
            <person name="Andersson A.F."/>
        </authorList>
    </citation>
    <scope>NUCLEOTIDE SEQUENCE [LARGE SCALE GENOMIC DNA]</scope>
    <source>
        <strain evidence="5">BACL26 MAG-121220-bin70</strain>
    </source>
</reference>
<dbReference type="AlphaFoldDB" id="A0A0R2UA47"/>
<keyword evidence="5" id="KW-0808">Transferase</keyword>
<evidence type="ECO:0000256" key="2">
    <source>
        <dbReference type="PIRSR" id="PIRSR006487-1"/>
    </source>
</evidence>
<gene>
    <name evidence="5" type="ORF">ABS24_08005</name>
</gene>
<comment type="caution">
    <text evidence="5">The sequence shown here is derived from an EMBL/GenBank/DDBJ whole genome shotgun (WGS) entry which is preliminary data.</text>
</comment>
<sequence length="409" mass="46297">MIFTMNSNPEVNDPFAGERLKESHFHPRQALLNLRDAWSSWNGYKFADYYYDEEYEYFCVRNSCATYDICPMQKYIVSGPDAEAMLDRMVTRDLTKLKENRVTYVCWCTDEGRLIDDGTIFRLEADRFLLTCGSPSLAWLRKSAFGFDELQITDMSDTIAALSLQGPTSCEVLKKMGLVGIENLKPFCIAHFPFAGSEGTPLMASRTGFTGDLGYELWISPDLALAFWDALYAAGENYGIQPYGEAATNMARLEAGFIMPGMEFNEALKTIHFQYDQTPFELSLDWLVDFKKPHFNGRKALLKARDQGAEYTLIKLDIEGNKPAEESFLYSDQDCSKEIGYVTSAMWSPVVKANIALAMVETAALKGSIWAEIYYSKELRHHSKVAKCTIQEKPFWAPERARATPPAAF</sequence>
<dbReference type="InterPro" id="IPR013977">
    <property type="entry name" value="GcvT_C"/>
</dbReference>
<proteinExistence type="predicted"/>
<dbReference type="PANTHER" id="PTHR43757:SF2">
    <property type="entry name" value="AMINOMETHYLTRANSFERASE, MITOCHONDRIAL"/>
    <property type="match status" value="1"/>
</dbReference>
<evidence type="ECO:0000313" key="5">
    <source>
        <dbReference type="EMBL" id="KRO95944.1"/>
    </source>
</evidence>
<dbReference type="GO" id="GO:0032259">
    <property type="term" value="P:methylation"/>
    <property type="evidence" value="ECO:0007669"/>
    <property type="project" value="UniProtKB-KW"/>
</dbReference>
<dbReference type="SUPFAM" id="SSF103025">
    <property type="entry name" value="Folate-binding domain"/>
    <property type="match status" value="1"/>
</dbReference>
<organism evidence="5 6">
    <name type="scientific">SAR92 bacterium BACL26 MAG-121220-bin70</name>
    <dbReference type="NCBI Taxonomy" id="1655626"/>
    <lineage>
        <taxon>Bacteria</taxon>
        <taxon>Pseudomonadati</taxon>
        <taxon>Pseudomonadota</taxon>
        <taxon>Gammaproteobacteria</taxon>
        <taxon>Cellvibrionales</taxon>
        <taxon>Porticoccaceae</taxon>
        <taxon>SAR92 clade</taxon>
    </lineage>
</organism>
<dbReference type="SUPFAM" id="SSF101790">
    <property type="entry name" value="Aminomethyltransferase beta-barrel domain"/>
    <property type="match status" value="1"/>
</dbReference>
<evidence type="ECO:0000259" key="4">
    <source>
        <dbReference type="Pfam" id="PF08669"/>
    </source>
</evidence>
<evidence type="ECO:0000313" key="6">
    <source>
        <dbReference type="Proteomes" id="UP000051213"/>
    </source>
</evidence>
<dbReference type="PANTHER" id="PTHR43757">
    <property type="entry name" value="AMINOMETHYLTRANSFERASE"/>
    <property type="match status" value="1"/>
</dbReference>
<accession>A0A0R2UA47</accession>
<dbReference type="Pfam" id="PF01571">
    <property type="entry name" value="GCV_T"/>
    <property type="match status" value="1"/>
</dbReference>
<keyword evidence="1" id="KW-0032">Aminotransferase</keyword>
<name>A0A0R2UA47_9GAMM</name>
<dbReference type="InterPro" id="IPR006222">
    <property type="entry name" value="GCVT_N"/>
</dbReference>
<evidence type="ECO:0000256" key="1">
    <source>
        <dbReference type="ARBA" id="ARBA00022576"/>
    </source>
</evidence>
<dbReference type="Proteomes" id="UP000051213">
    <property type="component" value="Unassembled WGS sequence"/>
</dbReference>
<evidence type="ECO:0000259" key="3">
    <source>
        <dbReference type="Pfam" id="PF01571"/>
    </source>
</evidence>
<feature type="binding site" evidence="2">
    <location>
        <position position="216"/>
    </location>
    <ligand>
        <name>substrate</name>
    </ligand>
</feature>
<dbReference type="InterPro" id="IPR029043">
    <property type="entry name" value="GcvT/YgfZ_C"/>
</dbReference>